<name>A0ABN0NYS9_TRELE</name>
<evidence type="ECO:0000313" key="1">
    <source>
        <dbReference type="EMBL" id="ERJ93182.1"/>
    </source>
</evidence>
<accession>A0ABN0NYS9</accession>
<proteinExistence type="predicted"/>
<dbReference type="EMBL" id="AWVH01000030">
    <property type="protein sequence ID" value="ERJ93182.1"/>
    <property type="molecule type" value="Genomic_DNA"/>
</dbReference>
<dbReference type="Proteomes" id="UP000016649">
    <property type="component" value="Unassembled WGS sequence"/>
</dbReference>
<organism evidence="1 2">
    <name type="scientific">Treponema lecithinolyticum ATCC 700332</name>
    <dbReference type="NCBI Taxonomy" id="1321815"/>
    <lineage>
        <taxon>Bacteria</taxon>
        <taxon>Pseudomonadati</taxon>
        <taxon>Spirochaetota</taxon>
        <taxon>Spirochaetia</taxon>
        <taxon>Spirochaetales</taxon>
        <taxon>Treponemataceae</taxon>
        <taxon>Treponema</taxon>
    </lineage>
</organism>
<comment type="caution">
    <text evidence="1">The sequence shown here is derived from an EMBL/GenBank/DDBJ whole genome shotgun (WGS) entry which is preliminary data.</text>
</comment>
<keyword evidence="2" id="KW-1185">Reference proteome</keyword>
<sequence length="98" mass="11487">MTEIKRASDCVNDIRSQMTELFIEGFWHLLQLLSKDRNKLKAVFYHTFLLDKFFVAVENGRVIGMVGYAESTKSSLHLDKHAFKKYLGFLKAFYLTIY</sequence>
<gene>
    <name evidence="1" type="ORF">HMPREF9193_01182</name>
</gene>
<reference evidence="1 2" key="1">
    <citation type="submission" date="2013-08" db="EMBL/GenBank/DDBJ databases">
        <authorList>
            <person name="Weinstock G."/>
            <person name="Sodergren E."/>
            <person name="Wylie T."/>
            <person name="Fulton L."/>
            <person name="Fulton R."/>
            <person name="Fronick C."/>
            <person name="O'Laughlin M."/>
            <person name="Godfrey J."/>
            <person name="Miner T."/>
            <person name="Herter B."/>
            <person name="Appelbaum E."/>
            <person name="Cordes M."/>
            <person name="Lek S."/>
            <person name="Wollam A."/>
            <person name="Pepin K.H."/>
            <person name="Palsikar V.B."/>
            <person name="Mitreva M."/>
            <person name="Wilson R.K."/>
        </authorList>
    </citation>
    <scope>NUCLEOTIDE SEQUENCE [LARGE SCALE GENOMIC DNA]</scope>
    <source>
        <strain evidence="1 2">ATCC 700332</strain>
    </source>
</reference>
<protein>
    <submittedName>
        <fullName evidence="1">Uncharacterized protein</fullName>
    </submittedName>
</protein>
<evidence type="ECO:0000313" key="2">
    <source>
        <dbReference type="Proteomes" id="UP000016649"/>
    </source>
</evidence>